<dbReference type="AlphaFoldDB" id="A0A846MX61"/>
<accession>A0A846MX61</accession>
<gene>
    <name evidence="1" type="ORF">FHS83_001147</name>
</gene>
<proteinExistence type="predicted"/>
<keyword evidence="2" id="KW-1185">Reference proteome</keyword>
<reference evidence="1 2" key="1">
    <citation type="submission" date="2020-03" db="EMBL/GenBank/DDBJ databases">
        <title>Genomic Encyclopedia of Type Strains, Phase IV (KMG-IV): sequencing the most valuable type-strain genomes for metagenomic binning, comparative biology and taxonomic classification.</title>
        <authorList>
            <person name="Goeker M."/>
        </authorList>
    </citation>
    <scope>NUCLEOTIDE SEQUENCE [LARGE SCALE GENOMIC DNA]</scope>
    <source>
        <strain evidence="1 2">DSM 19867</strain>
    </source>
</reference>
<dbReference type="RefSeq" id="WP_167081760.1">
    <property type="nucleotide sequence ID" value="NZ_BAAADC010000001.1"/>
</dbReference>
<evidence type="ECO:0000313" key="2">
    <source>
        <dbReference type="Proteomes" id="UP000570514"/>
    </source>
</evidence>
<dbReference type="EMBL" id="JAASRM010000001">
    <property type="protein sequence ID" value="NIK87829.1"/>
    <property type="molecule type" value="Genomic_DNA"/>
</dbReference>
<sequence length="54" mass="6104">MLLIEHQTSFAVLDPSKKRDLEMKKTLEALTPKSGAEAKVADFNKFRAFTGTEY</sequence>
<organism evidence="1 2">
    <name type="scientific">Rhizomicrobium palustre</name>
    <dbReference type="NCBI Taxonomy" id="189966"/>
    <lineage>
        <taxon>Bacteria</taxon>
        <taxon>Pseudomonadati</taxon>
        <taxon>Pseudomonadota</taxon>
        <taxon>Alphaproteobacteria</taxon>
        <taxon>Micropepsales</taxon>
        <taxon>Micropepsaceae</taxon>
        <taxon>Rhizomicrobium</taxon>
    </lineage>
</organism>
<comment type="caution">
    <text evidence="1">The sequence shown here is derived from an EMBL/GenBank/DDBJ whole genome shotgun (WGS) entry which is preliminary data.</text>
</comment>
<evidence type="ECO:0000313" key="1">
    <source>
        <dbReference type="EMBL" id="NIK87829.1"/>
    </source>
</evidence>
<protein>
    <submittedName>
        <fullName evidence="1">Uncharacterized protein</fullName>
    </submittedName>
</protein>
<dbReference type="Proteomes" id="UP000570514">
    <property type="component" value="Unassembled WGS sequence"/>
</dbReference>
<name>A0A846MX61_9PROT</name>